<reference evidence="4 5" key="1">
    <citation type="journal article" date="2016" name="Nat. Commun.">
        <title>Thousands of microbial genomes shed light on interconnected biogeochemical processes in an aquifer system.</title>
        <authorList>
            <person name="Anantharaman K."/>
            <person name="Brown C.T."/>
            <person name="Hug L.A."/>
            <person name="Sharon I."/>
            <person name="Castelle C.J."/>
            <person name="Probst A.J."/>
            <person name="Thomas B.C."/>
            <person name="Singh A."/>
            <person name="Wilkins M.J."/>
            <person name="Karaoz U."/>
            <person name="Brodie E.L."/>
            <person name="Williams K.H."/>
            <person name="Hubbard S.S."/>
            <person name="Banfield J.F."/>
        </authorList>
    </citation>
    <scope>NUCLEOTIDE SEQUENCE [LARGE SCALE GENOMIC DNA]</scope>
</reference>
<dbReference type="EMBL" id="MFFT01000032">
    <property type="protein sequence ID" value="OGF22985.1"/>
    <property type="molecule type" value="Genomic_DNA"/>
</dbReference>
<proteinExistence type="predicted"/>
<name>A0A1F5S8E8_9BACT</name>
<dbReference type="SUPFAM" id="SSF52402">
    <property type="entry name" value="Adenine nucleotide alpha hydrolases-like"/>
    <property type="match status" value="1"/>
</dbReference>
<dbReference type="PANTHER" id="PTHR11933">
    <property type="entry name" value="TRNA 5-METHYLAMINOMETHYL-2-THIOURIDYLATE -METHYLTRANSFERASE"/>
    <property type="match status" value="1"/>
</dbReference>
<dbReference type="InterPro" id="IPR014729">
    <property type="entry name" value="Rossmann-like_a/b/a_fold"/>
</dbReference>
<dbReference type="Gene3D" id="3.40.50.620">
    <property type="entry name" value="HUPs"/>
    <property type="match status" value="1"/>
</dbReference>
<sequence length="356" mass="39540">MAKALVLLSGGLDSMLAARILMEQGIEVTGLSFKSYFFGTAKAKKVAEQLGMKLIEIDFSVEHLAMVKNPKHGYGKNMNPCIDCHALMLKKAKEIMVNPPCPPCQGGEQFNFVATGEVLGERPMSQNAKALKTVEKESGLTGRLIRPLSAKLLPESDSEKAGLVSRGKLLDLSGRSRKRQLALVKKYGIKEFASPGGGCLLTDPVFSEKLMKLFEYWPDGDGLDIQLLKYGRLFWLKDREEKDVLLIVGRDQEDNEQLEKLVRPGDVLIKFAPLVAGPTSLIRSKKLEVRIKNEMQEIEAPEELKMSELKLGESKSQEEIINIASLLTGYYAAKARGKKVKLEINIIPELTRLKNI</sequence>
<dbReference type="AlphaFoldDB" id="A0A1F5S8E8"/>
<accession>A0A1F5S8E8</accession>
<organism evidence="4 5">
    <name type="scientific">Candidatus Falkowbacteria bacterium RIFCSPHIGHO2_02_FULL_42_9</name>
    <dbReference type="NCBI Taxonomy" id="1797986"/>
    <lineage>
        <taxon>Bacteria</taxon>
        <taxon>Candidatus Falkowiibacteriota</taxon>
    </lineage>
</organism>
<dbReference type="InterPro" id="IPR020536">
    <property type="entry name" value="ThiI_AANH"/>
</dbReference>
<dbReference type="GO" id="GO:0004810">
    <property type="term" value="F:CCA tRNA nucleotidyltransferase activity"/>
    <property type="evidence" value="ECO:0007669"/>
    <property type="project" value="InterPro"/>
</dbReference>
<evidence type="ECO:0000313" key="5">
    <source>
        <dbReference type="Proteomes" id="UP000176877"/>
    </source>
</evidence>
<evidence type="ECO:0000256" key="1">
    <source>
        <dbReference type="ARBA" id="ARBA00022741"/>
    </source>
</evidence>
<evidence type="ECO:0000313" key="4">
    <source>
        <dbReference type="EMBL" id="OGF22985.1"/>
    </source>
</evidence>
<evidence type="ECO:0000256" key="2">
    <source>
        <dbReference type="ARBA" id="ARBA00022840"/>
    </source>
</evidence>
<keyword evidence="1" id="KW-0547">Nucleotide-binding</keyword>
<keyword evidence="2" id="KW-0067">ATP-binding</keyword>
<dbReference type="PANTHER" id="PTHR11933:SF6">
    <property type="entry name" value="THIL AANH DOMAIN-CONTAINING PROTEIN"/>
    <property type="match status" value="1"/>
</dbReference>
<feature type="domain" description="Thil AANH" evidence="3">
    <location>
        <begin position="3"/>
        <end position="63"/>
    </location>
</feature>
<comment type="caution">
    <text evidence="4">The sequence shown here is derived from an EMBL/GenBank/DDBJ whole genome shotgun (WGS) entry which is preliminary data.</text>
</comment>
<gene>
    <name evidence="4" type="ORF">A3D45_02830</name>
</gene>
<evidence type="ECO:0000259" key="3">
    <source>
        <dbReference type="Pfam" id="PF02568"/>
    </source>
</evidence>
<protein>
    <recommendedName>
        <fullName evidence="3">Thil AANH domain-containing protein</fullName>
    </recommendedName>
</protein>
<dbReference type="GO" id="GO:0005524">
    <property type="term" value="F:ATP binding"/>
    <property type="evidence" value="ECO:0007669"/>
    <property type="project" value="UniProtKB-KW"/>
</dbReference>
<dbReference type="Pfam" id="PF02568">
    <property type="entry name" value="ThiI"/>
    <property type="match status" value="1"/>
</dbReference>
<dbReference type="Proteomes" id="UP000176877">
    <property type="component" value="Unassembled WGS sequence"/>
</dbReference>